<dbReference type="RefSeq" id="WP_083503306.1">
    <property type="nucleotide sequence ID" value="NZ_CAAAHZ010000010.1"/>
</dbReference>
<dbReference type="Pfam" id="PF00676">
    <property type="entry name" value="E1_dh"/>
    <property type="match status" value="1"/>
</dbReference>
<gene>
    <name evidence="7" type="ORF">Llon_1692</name>
</gene>
<dbReference type="STRING" id="45068.Llon_1692"/>
<dbReference type="PANTHER" id="PTHR42980">
    <property type="entry name" value="2-OXOISOVALERATE DEHYDROGENASE SUBUNIT BETA-RELATED"/>
    <property type="match status" value="1"/>
</dbReference>
<dbReference type="AlphaFoldDB" id="A0A0W0VJT7"/>
<dbReference type="InterPro" id="IPR033248">
    <property type="entry name" value="Transketolase_C"/>
</dbReference>
<dbReference type="EMBL" id="LNYK01000026">
    <property type="protein sequence ID" value="KTD20339.1"/>
    <property type="molecule type" value="Genomic_DNA"/>
</dbReference>
<organism evidence="7 8">
    <name type="scientific">Legionella londiniensis</name>
    <dbReference type="NCBI Taxonomy" id="45068"/>
    <lineage>
        <taxon>Bacteria</taxon>
        <taxon>Pseudomonadati</taxon>
        <taxon>Pseudomonadota</taxon>
        <taxon>Gammaproteobacteria</taxon>
        <taxon>Legionellales</taxon>
        <taxon>Legionellaceae</taxon>
        <taxon>Legionella</taxon>
    </lineage>
</organism>
<dbReference type="Gene3D" id="3.40.50.920">
    <property type="match status" value="1"/>
</dbReference>
<dbReference type="Proteomes" id="UP000054997">
    <property type="component" value="Unassembled WGS sequence"/>
</dbReference>
<accession>A0A0W0VJT7</accession>
<proteinExistence type="predicted"/>
<dbReference type="GO" id="GO:0009083">
    <property type="term" value="P:branched-chain amino acid catabolic process"/>
    <property type="evidence" value="ECO:0007669"/>
    <property type="project" value="TreeGrafter"/>
</dbReference>
<evidence type="ECO:0000313" key="7">
    <source>
        <dbReference type="EMBL" id="KTD20339.1"/>
    </source>
</evidence>
<dbReference type="EC" id="1.2.4.4" evidence="3"/>
<dbReference type="InterPro" id="IPR029061">
    <property type="entry name" value="THDP-binding"/>
</dbReference>
<reference evidence="7 8" key="1">
    <citation type="submission" date="2015-11" db="EMBL/GenBank/DDBJ databases">
        <title>Genomic analysis of 38 Legionella species identifies large and diverse effector repertoires.</title>
        <authorList>
            <person name="Burstein D."/>
            <person name="Amaro F."/>
            <person name="Zusman T."/>
            <person name="Lifshitz Z."/>
            <person name="Cohen O."/>
            <person name="Gilbert J.A."/>
            <person name="Pupko T."/>
            <person name="Shuman H.A."/>
            <person name="Segal G."/>
        </authorList>
    </citation>
    <scope>NUCLEOTIDE SEQUENCE [LARGE SCALE GENOMIC DNA]</scope>
    <source>
        <strain evidence="7 8">ATCC 49505</strain>
    </source>
</reference>
<keyword evidence="4" id="KW-0560">Oxidoreductase</keyword>
<dbReference type="InterPro" id="IPR009014">
    <property type="entry name" value="Transketo_C/PFOR_II"/>
</dbReference>
<dbReference type="GO" id="GO:0003863">
    <property type="term" value="F:branched-chain 2-oxo acid dehydrogenase activity"/>
    <property type="evidence" value="ECO:0007669"/>
    <property type="project" value="UniProtKB-EC"/>
</dbReference>
<evidence type="ECO:0000313" key="8">
    <source>
        <dbReference type="Proteomes" id="UP000054997"/>
    </source>
</evidence>
<dbReference type="Pfam" id="PF02780">
    <property type="entry name" value="Transketolase_C"/>
    <property type="match status" value="1"/>
</dbReference>
<keyword evidence="8" id="KW-1185">Reference proteome</keyword>
<dbReference type="SUPFAM" id="SSF52518">
    <property type="entry name" value="Thiamin diphosphate-binding fold (THDP-binding)"/>
    <property type="match status" value="2"/>
</dbReference>
<dbReference type="SMART" id="SM00861">
    <property type="entry name" value="Transket_pyr"/>
    <property type="match status" value="1"/>
</dbReference>
<evidence type="ECO:0000256" key="4">
    <source>
        <dbReference type="ARBA" id="ARBA00023002"/>
    </source>
</evidence>
<evidence type="ECO:0000256" key="2">
    <source>
        <dbReference type="ARBA" id="ARBA00003906"/>
    </source>
</evidence>
<comment type="caution">
    <text evidence="7">The sequence shown here is derived from an EMBL/GenBank/DDBJ whole genome shotgun (WGS) entry which is preliminary data.</text>
</comment>
<dbReference type="InterPro" id="IPR001017">
    <property type="entry name" value="DH_E1"/>
</dbReference>
<evidence type="ECO:0000256" key="3">
    <source>
        <dbReference type="ARBA" id="ARBA00012277"/>
    </source>
</evidence>
<dbReference type="Pfam" id="PF02779">
    <property type="entry name" value="Transket_pyr"/>
    <property type="match status" value="1"/>
</dbReference>
<dbReference type="PATRIC" id="fig|45068.5.peg.1835"/>
<dbReference type="PANTHER" id="PTHR42980:SF1">
    <property type="entry name" value="2-OXOISOVALERATE DEHYDROGENASE SUBUNIT BETA, MITOCHONDRIAL"/>
    <property type="match status" value="1"/>
</dbReference>
<protein>
    <recommendedName>
        <fullName evidence="3">3-methyl-2-oxobutanoate dehydrogenase (2-methylpropanoyl-transferring)</fullName>
        <ecNumber evidence="3">1.2.4.4</ecNumber>
    </recommendedName>
</protein>
<sequence>MLDRASVIDEQFLKRVKNADFPSAKSAITPHEAGMEKKTAIEIFDSQIKSRQLDLIARQLKEKGLSYYTIGSSGHEGNAVFGHVFRYNDMAFLHYRSGAFFIQRSKQIPDCDPVRDILLSLVASAEDPIAGGRHKVFGSVPLYIPPQTSTIASHLPKALGTALSITRAKELGIESILPKDAIILCSFGDASVNHASAQTTLNACSWIAGQGYPLPLLLICEDNGLGISVPTPSDWIEKTVSSKPHIQYIACDGLNIADCYSKAKEALYLTRVKKQVVFLHVRCVRLLGHAGSDIESQYRSLLEIEKTEKDDPLLHTARILLQAGWMTEKTILELYQNNQALIQAKAMEALNSPQLGDAAAVMSSILPKKRLKKHHPLPLEANREHVFGTAYPQLKMKRNLCQLINFALTDAMIRYPNMVVFGEDVGKKGGVYRVTADLQARFGKRRVFDTLLDETTILGTAIGMAHNGFLPVPEIQFLAYLHNAEDQLRGEAATLSFFSNGQYQNPMVVRIASLAYQKGFGGHFHNDNSIAVLRDLPGVVVACPSNGADAVKLLRTCLCLAEEEGRVVVFLEPIALYMTKDLHEAGDGQWLFTYPPLTESIPLGEVSTFGKGETVILTYANGYYLSRQAAKILRDSYGISVKIVDLHWLNPLPEAAILREVAKAKHVLIVDEGRKSASVSEGIISLLVERASPKLIIRRLTGEDCFIPLGQSWQYLLPSRDKIVAAVQNFYQNTDTVLKKYTNPVYVK</sequence>
<dbReference type="OrthoDB" id="9780894at2"/>
<feature type="domain" description="Transketolase-like pyrimidine-binding" evidence="6">
    <location>
        <begin position="398"/>
        <end position="579"/>
    </location>
</feature>
<keyword evidence="7" id="KW-0670">Pyruvate</keyword>
<comment type="cofactor">
    <cofactor evidence="1">
        <name>thiamine diphosphate</name>
        <dbReference type="ChEBI" id="CHEBI:58937"/>
    </cofactor>
</comment>
<dbReference type="GO" id="GO:0007584">
    <property type="term" value="P:response to nutrient"/>
    <property type="evidence" value="ECO:0007669"/>
    <property type="project" value="TreeGrafter"/>
</dbReference>
<evidence type="ECO:0000256" key="1">
    <source>
        <dbReference type="ARBA" id="ARBA00001964"/>
    </source>
</evidence>
<dbReference type="InterPro" id="IPR005475">
    <property type="entry name" value="Transketolase-like_Pyr-bd"/>
</dbReference>
<dbReference type="Gene3D" id="3.40.50.970">
    <property type="match status" value="2"/>
</dbReference>
<name>A0A0W0VJT7_9GAMM</name>
<evidence type="ECO:0000256" key="5">
    <source>
        <dbReference type="ARBA" id="ARBA00023052"/>
    </source>
</evidence>
<comment type="function">
    <text evidence="2">E1 component of the 2-oxoglutarate dehydrogenase (OGDH) complex which catalyzes the decarboxylation of 2-oxoglutarate, the first step in the conversion of 2-oxoglutarate to succinyl-CoA and CO(2).</text>
</comment>
<dbReference type="SUPFAM" id="SSF52922">
    <property type="entry name" value="TK C-terminal domain-like"/>
    <property type="match status" value="1"/>
</dbReference>
<keyword evidence="5" id="KW-0786">Thiamine pyrophosphate</keyword>
<evidence type="ECO:0000259" key="6">
    <source>
        <dbReference type="SMART" id="SM00861"/>
    </source>
</evidence>